<dbReference type="AlphaFoldDB" id="A0A344UR27"/>
<evidence type="ECO:0000313" key="4">
    <source>
        <dbReference type="Proteomes" id="UP000251995"/>
    </source>
</evidence>
<name>A0A344UR27_9ACTN</name>
<keyword evidence="4" id="KW-1185">Reference proteome</keyword>
<reference evidence="3 4" key="1">
    <citation type="submission" date="2017-12" db="EMBL/GenBank/DDBJ databases">
        <title>The whole genome sequence of the Acidipropionibacterium virtanenii sp. nov. type strain JS278.</title>
        <authorList>
            <person name="Laine P."/>
            <person name="Deptula P."/>
            <person name="Varmanen P."/>
            <person name="Auvinen P."/>
        </authorList>
    </citation>
    <scope>NUCLEOTIDE SEQUENCE [LARGE SCALE GENOMIC DNA]</scope>
    <source>
        <strain evidence="3 4">JS278</strain>
    </source>
</reference>
<sequence length="99" mass="10646">MRHGDGPDEQDGARFSEANSKSPDDAQENWSDGSRSNLSRIEKPQRGIRYGVGIGAMLVLVALGISAVMFLGRAGLLPLALCVAGGGYITWRQFHPHIP</sequence>
<dbReference type="KEGG" id="acij:JS278_00532"/>
<keyword evidence="2" id="KW-1133">Transmembrane helix</keyword>
<organism evidence="3 4">
    <name type="scientific">Acidipropionibacterium virtanenii</name>
    <dbReference type="NCBI Taxonomy" id="2057246"/>
    <lineage>
        <taxon>Bacteria</taxon>
        <taxon>Bacillati</taxon>
        <taxon>Actinomycetota</taxon>
        <taxon>Actinomycetes</taxon>
        <taxon>Propionibacteriales</taxon>
        <taxon>Propionibacteriaceae</taxon>
        <taxon>Acidipropionibacterium</taxon>
    </lineage>
</organism>
<proteinExistence type="predicted"/>
<feature type="compositionally biased region" description="Polar residues" evidence="1">
    <location>
        <begin position="28"/>
        <end position="38"/>
    </location>
</feature>
<dbReference type="EMBL" id="CP025198">
    <property type="protein sequence ID" value="AXE37725.1"/>
    <property type="molecule type" value="Genomic_DNA"/>
</dbReference>
<feature type="region of interest" description="Disordered" evidence="1">
    <location>
        <begin position="1"/>
        <end position="38"/>
    </location>
</feature>
<gene>
    <name evidence="3" type="ORF">JS278_00532</name>
</gene>
<feature type="compositionally biased region" description="Basic and acidic residues" evidence="1">
    <location>
        <begin position="1"/>
        <end position="14"/>
    </location>
</feature>
<evidence type="ECO:0000256" key="2">
    <source>
        <dbReference type="SAM" id="Phobius"/>
    </source>
</evidence>
<keyword evidence="2" id="KW-0472">Membrane</keyword>
<dbReference type="RefSeq" id="WP_114043851.1">
    <property type="nucleotide sequence ID" value="NZ_CP025198.1"/>
</dbReference>
<keyword evidence="2" id="KW-0812">Transmembrane</keyword>
<feature type="transmembrane region" description="Helical" evidence="2">
    <location>
        <begin position="50"/>
        <end position="70"/>
    </location>
</feature>
<accession>A0A344UR27</accession>
<evidence type="ECO:0000313" key="3">
    <source>
        <dbReference type="EMBL" id="AXE37725.1"/>
    </source>
</evidence>
<protein>
    <submittedName>
        <fullName evidence="3">Uncharacterized protein</fullName>
    </submittedName>
</protein>
<dbReference type="Proteomes" id="UP000251995">
    <property type="component" value="Chromosome"/>
</dbReference>
<evidence type="ECO:0000256" key="1">
    <source>
        <dbReference type="SAM" id="MobiDB-lite"/>
    </source>
</evidence>